<evidence type="ECO:0000313" key="2">
    <source>
        <dbReference type="EMBL" id="KAK4137688.1"/>
    </source>
</evidence>
<dbReference type="Pfam" id="PF13668">
    <property type="entry name" value="Ferritin_2"/>
    <property type="match status" value="1"/>
</dbReference>
<feature type="chain" id="PRO_5042922064" evidence="1">
    <location>
        <begin position="22"/>
        <end position="323"/>
    </location>
</feature>
<protein>
    <submittedName>
        <fullName evidence="2">Uncharacterized protein</fullName>
    </submittedName>
</protein>
<dbReference type="PANTHER" id="PTHR31694:SF8">
    <property type="entry name" value="STRESS RESPONSE PROTEIN RDS1P"/>
    <property type="match status" value="1"/>
</dbReference>
<reference evidence="2" key="2">
    <citation type="submission" date="2023-05" db="EMBL/GenBank/DDBJ databases">
        <authorList>
            <consortium name="Lawrence Berkeley National Laboratory"/>
            <person name="Steindorff A."/>
            <person name="Hensen N."/>
            <person name="Bonometti L."/>
            <person name="Westerberg I."/>
            <person name="Brannstrom I.O."/>
            <person name="Guillou S."/>
            <person name="Cros-Aarteil S."/>
            <person name="Calhoun S."/>
            <person name="Haridas S."/>
            <person name="Kuo A."/>
            <person name="Mondo S."/>
            <person name="Pangilinan J."/>
            <person name="Riley R."/>
            <person name="Labutti K."/>
            <person name="Andreopoulos B."/>
            <person name="Lipzen A."/>
            <person name="Chen C."/>
            <person name="Yanf M."/>
            <person name="Daum C."/>
            <person name="Ng V."/>
            <person name="Clum A."/>
            <person name="Ohm R."/>
            <person name="Martin F."/>
            <person name="Silar P."/>
            <person name="Natvig D."/>
            <person name="Lalanne C."/>
            <person name="Gautier V."/>
            <person name="Ament-Velasquez S.L."/>
            <person name="Kruys A."/>
            <person name="Hutchinson M.I."/>
            <person name="Powell A.J."/>
            <person name="Barry K."/>
            <person name="Miller A.N."/>
            <person name="Grigoriev I.V."/>
            <person name="Debuchy R."/>
            <person name="Gladieux P."/>
            <person name="Thoren M.H."/>
            <person name="Johannesson H."/>
        </authorList>
    </citation>
    <scope>NUCLEOTIDE SEQUENCE</scope>
    <source>
        <strain evidence="2">CBS 123565</strain>
    </source>
</reference>
<name>A0AAN6UR51_9PEZI</name>
<organism evidence="2 3">
    <name type="scientific">Trichocladium antarcticum</name>
    <dbReference type="NCBI Taxonomy" id="1450529"/>
    <lineage>
        <taxon>Eukaryota</taxon>
        <taxon>Fungi</taxon>
        <taxon>Dikarya</taxon>
        <taxon>Ascomycota</taxon>
        <taxon>Pezizomycotina</taxon>
        <taxon>Sordariomycetes</taxon>
        <taxon>Sordariomycetidae</taxon>
        <taxon>Sordariales</taxon>
        <taxon>Chaetomiaceae</taxon>
        <taxon>Trichocladium</taxon>
    </lineage>
</organism>
<dbReference type="InterPro" id="IPR012347">
    <property type="entry name" value="Ferritin-like"/>
</dbReference>
<dbReference type="SUPFAM" id="SSF47240">
    <property type="entry name" value="Ferritin-like"/>
    <property type="match status" value="1"/>
</dbReference>
<keyword evidence="3" id="KW-1185">Reference proteome</keyword>
<reference evidence="2" key="1">
    <citation type="journal article" date="2023" name="Mol. Phylogenet. Evol.">
        <title>Genome-scale phylogeny and comparative genomics of the fungal order Sordariales.</title>
        <authorList>
            <person name="Hensen N."/>
            <person name="Bonometti L."/>
            <person name="Westerberg I."/>
            <person name="Brannstrom I.O."/>
            <person name="Guillou S."/>
            <person name="Cros-Aarteil S."/>
            <person name="Calhoun S."/>
            <person name="Haridas S."/>
            <person name="Kuo A."/>
            <person name="Mondo S."/>
            <person name="Pangilinan J."/>
            <person name="Riley R."/>
            <person name="LaButti K."/>
            <person name="Andreopoulos B."/>
            <person name="Lipzen A."/>
            <person name="Chen C."/>
            <person name="Yan M."/>
            <person name="Daum C."/>
            <person name="Ng V."/>
            <person name="Clum A."/>
            <person name="Steindorff A."/>
            <person name="Ohm R.A."/>
            <person name="Martin F."/>
            <person name="Silar P."/>
            <person name="Natvig D.O."/>
            <person name="Lalanne C."/>
            <person name="Gautier V."/>
            <person name="Ament-Velasquez S.L."/>
            <person name="Kruys A."/>
            <person name="Hutchinson M.I."/>
            <person name="Powell A.J."/>
            <person name="Barry K."/>
            <person name="Miller A.N."/>
            <person name="Grigoriev I.V."/>
            <person name="Debuchy R."/>
            <person name="Gladieux P."/>
            <person name="Hiltunen Thoren M."/>
            <person name="Johannesson H."/>
        </authorList>
    </citation>
    <scope>NUCLEOTIDE SEQUENCE</scope>
    <source>
        <strain evidence="2">CBS 123565</strain>
    </source>
</reference>
<dbReference type="AlphaFoldDB" id="A0AAN6UR51"/>
<gene>
    <name evidence="2" type="ORF">BT67DRAFT_117893</name>
</gene>
<comment type="caution">
    <text evidence="2">The sequence shown here is derived from an EMBL/GenBank/DDBJ whole genome shotgun (WGS) entry which is preliminary data.</text>
</comment>
<dbReference type="InterPro" id="IPR052965">
    <property type="entry name" value="Pigment-catalase-like"/>
</dbReference>
<accession>A0AAN6UR51</accession>
<sequence>MPSIKKTLGVVVAGLAAVTSALPAVPRLNRGHLEMYQHAKRQNAAAAALGLSDIDILQFALTLEWLEATFYQQGFAEFPAADFQALGLQQREIEDLLKIGKTEEQHVVLLQSAIAQAGVQPVQPCTYNFGFTDAAGMVATAAVLESVGVSAYLGAAALVSDGSILTTAGSILTIEARHQTFIRAASKSVAVPQAFDTPLSPKQVFSLAAPFIQSCPDGSNLILTAFPTLAMAAGQGAQSAQAVVAGATVQLQSDAAAAATHCAFSTGGLPGGTVFTEFRADTGCVVPQGLAGITYVNLASAGPLTGVLTDEMIVAGPMVMQVS</sequence>
<dbReference type="PANTHER" id="PTHR31694">
    <property type="entry name" value="DESICCATION-LIKE PROTEIN"/>
    <property type="match status" value="1"/>
</dbReference>
<dbReference type="CDD" id="cd00657">
    <property type="entry name" value="Ferritin_like"/>
    <property type="match status" value="1"/>
</dbReference>
<feature type="signal peptide" evidence="1">
    <location>
        <begin position="1"/>
        <end position="21"/>
    </location>
</feature>
<evidence type="ECO:0000256" key="1">
    <source>
        <dbReference type="SAM" id="SignalP"/>
    </source>
</evidence>
<dbReference type="Gene3D" id="1.20.1260.10">
    <property type="match status" value="1"/>
</dbReference>
<evidence type="ECO:0000313" key="3">
    <source>
        <dbReference type="Proteomes" id="UP001304895"/>
    </source>
</evidence>
<dbReference type="Proteomes" id="UP001304895">
    <property type="component" value="Unassembled WGS sequence"/>
</dbReference>
<dbReference type="EMBL" id="MU853402">
    <property type="protein sequence ID" value="KAK4137688.1"/>
    <property type="molecule type" value="Genomic_DNA"/>
</dbReference>
<keyword evidence="1" id="KW-0732">Signal</keyword>
<dbReference type="InterPro" id="IPR009078">
    <property type="entry name" value="Ferritin-like_SF"/>
</dbReference>
<proteinExistence type="predicted"/>